<dbReference type="Proteomes" id="UP000346198">
    <property type="component" value="Unassembled WGS sequence"/>
</dbReference>
<evidence type="ECO:0000313" key="3">
    <source>
        <dbReference type="Proteomes" id="UP000346198"/>
    </source>
</evidence>
<feature type="domain" description="Group II intron maturase-specific" evidence="1">
    <location>
        <begin position="24"/>
        <end position="79"/>
    </location>
</feature>
<proteinExistence type="predicted"/>
<name>A0A6C2UHT7_9BACT</name>
<organism evidence="2 3">
    <name type="scientific">Pontiella sulfatireligans</name>
    <dbReference type="NCBI Taxonomy" id="2750658"/>
    <lineage>
        <taxon>Bacteria</taxon>
        <taxon>Pseudomonadati</taxon>
        <taxon>Kiritimatiellota</taxon>
        <taxon>Kiritimatiellia</taxon>
        <taxon>Kiritimatiellales</taxon>
        <taxon>Pontiellaceae</taxon>
        <taxon>Pontiella</taxon>
    </lineage>
</organism>
<evidence type="ECO:0000259" key="1">
    <source>
        <dbReference type="Pfam" id="PF08388"/>
    </source>
</evidence>
<accession>A0A6C2UHT7</accession>
<protein>
    <recommendedName>
        <fullName evidence="1">Group II intron maturase-specific domain-containing protein</fullName>
    </recommendedName>
</protein>
<dbReference type="InterPro" id="IPR013597">
    <property type="entry name" value="Mat_intron_G2"/>
</dbReference>
<gene>
    <name evidence="2" type="ORF">SCARR_01841</name>
</gene>
<keyword evidence="3" id="KW-1185">Reference proteome</keyword>
<dbReference type="AlphaFoldDB" id="A0A6C2UHT7"/>
<evidence type="ECO:0000313" key="2">
    <source>
        <dbReference type="EMBL" id="VGO19782.1"/>
    </source>
</evidence>
<reference evidence="2 3" key="1">
    <citation type="submission" date="2019-04" db="EMBL/GenBank/DDBJ databases">
        <authorList>
            <person name="Van Vliet M D."/>
        </authorList>
    </citation>
    <scope>NUCLEOTIDE SEQUENCE [LARGE SCALE GENOMIC DNA]</scope>
    <source>
        <strain evidence="2 3">F21</strain>
    </source>
</reference>
<dbReference type="Pfam" id="PF08388">
    <property type="entry name" value="GIIM"/>
    <property type="match status" value="1"/>
</dbReference>
<sequence>MRVWYSLYDCLLHAQVLETAFKKVKSSNPVLRGFVNYFKVANCKTELKKLMSWLRRRLRAIQMKLWKKPQKLHRRLRQLGYK</sequence>
<dbReference type="EMBL" id="CAAHFH010000001">
    <property type="protein sequence ID" value="VGO19782.1"/>
    <property type="molecule type" value="Genomic_DNA"/>
</dbReference>